<proteinExistence type="predicted"/>
<evidence type="ECO:0000313" key="2">
    <source>
        <dbReference type="EMBL" id="SJM36757.1"/>
    </source>
</evidence>
<feature type="region of interest" description="Disordered" evidence="1">
    <location>
        <begin position="15"/>
        <end position="34"/>
    </location>
</feature>
<protein>
    <submittedName>
        <fullName evidence="2">Uncharacterized protein</fullName>
    </submittedName>
</protein>
<dbReference type="OrthoDB" id="6660381at2"/>
<gene>
    <name evidence="2" type="ORF">A1019T_00724</name>
</gene>
<dbReference type="Proteomes" id="UP000188169">
    <property type="component" value="Unassembled WGS sequence"/>
</dbReference>
<organism evidence="2 3">
    <name type="scientific">Psychrobacter pasteurii</name>
    <dbReference type="NCBI Taxonomy" id="1945520"/>
    <lineage>
        <taxon>Bacteria</taxon>
        <taxon>Pseudomonadati</taxon>
        <taxon>Pseudomonadota</taxon>
        <taxon>Gammaproteobacteria</taxon>
        <taxon>Moraxellales</taxon>
        <taxon>Moraxellaceae</taxon>
        <taxon>Psychrobacter</taxon>
    </lineage>
</organism>
<evidence type="ECO:0000256" key="1">
    <source>
        <dbReference type="SAM" id="MobiDB-lite"/>
    </source>
</evidence>
<dbReference type="RefSeq" id="WP_077448154.1">
    <property type="nucleotide sequence ID" value="NZ_FUGD01000060.1"/>
</dbReference>
<sequence>MANRPITITARIQPKNEVSSEPVAPKQEQVEDVQAVDEPMTMPKTKAELIALYQTEALEINNSVQAKEMEKVARQRVALYERQLKRTEFFYTIKPLLRPTYMVQTLKSQFVEYQQFQMARALDQRGIIDLDKNEMMWQQLHIVDDLIADIVHHMPAQQPVGWQLTSVNRNHLKFPNVGRLRDKDSVADQASLNSYVLGHFGVMSYTYDRAYFIGHVLGYLFCCYYLAHLSIAYGVTPLPETAVANYKYSSLETAKLVRLLHSVDVYCKRRIYQLAVLCARLSCYQLDKYIEKMLIAEVNEFDKKQQIEHLDALFIQGIMPEMPDSVDLKQFPGAFGDEGKS</sequence>
<dbReference type="EMBL" id="FUGD01000060">
    <property type="protein sequence ID" value="SJM36757.1"/>
    <property type="molecule type" value="Genomic_DNA"/>
</dbReference>
<reference evidence="3" key="1">
    <citation type="submission" date="2017-02" db="EMBL/GenBank/DDBJ databases">
        <authorList>
            <person name="Mornico D."/>
        </authorList>
    </citation>
    <scope>NUCLEOTIDE SEQUENCE [LARGE SCALE GENOMIC DNA]</scope>
</reference>
<keyword evidence="3" id="KW-1185">Reference proteome</keyword>
<evidence type="ECO:0000313" key="3">
    <source>
        <dbReference type="Proteomes" id="UP000188169"/>
    </source>
</evidence>
<accession>A0A1R4EE48</accession>
<dbReference type="AlphaFoldDB" id="A0A1R4EE48"/>
<name>A0A1R4EE48_9GAMM</name>